<evidence type="ECO:0000256" key="4">
    <source>
        <dbReference type="ARBA" id="ARBA00023155"/>
    </source>
</evidence>
<keyword evidence="3 6" id="KW-0238">DNA-binding</keyword>
<reference evidence="9 10" key="2">
    <citation type="submission" date="2018-10" db="EMBL/GenBank/DDBJ databases">
        <authorList>
            <consortium name="Pathogen Informatics"/>
        </authorList>
    </citation>
    <scope>NUCLEOTIDE SEQUENCE [LARGE SCALE GENOMIC DNA]</scope>
</reference>
<feature type="domain" description="Homeobox" evidence="8">
    <location>
        <begin position="220"/>
        <end position="283"/>
    </location>
</feature>
<dbReference type="AlphaFoldDB" id="A0A0N4VDS1"/>
<dbReference type="WBParaSite" id="EVEC_0000876401-mRNA-1">
    <property type="protein sequence ID" value="EVEC_0000876401-mRNA-1"/>
    <property type="gene ID" value="EVEC_0000876401"/>
</dbReference>
<feature type="DNA-binding region" description="Homeobox" evidence="6">
    <location>
        <begin position="222"/>
        <end position="284"/>
    </location>
</feature>
<comment type="similarity">
    <text evidence="2">Belongs to the TALE/MEIS homeobox family.</text>
</comment>
<evidence type="ECO:0000259" key="8">
    <source>
        <dbReference type="PROSITE" id="PS50071"/>
    </source>
</evidence>
<keyword evidence="4 6" id="KW-0371">Homeobox</keyword>
<proteinExistence type="inferred from homology"/>
<dbReference type="InterPro" id="IPR009057">
    <property type="entry name" value="Homeodomain-like_sf"/>
</dbReference>
<gene>
    <name evidence="9" type="ORF">EVEC_LOCUS8248</name>
</gene>
<protein>
    <submittedName>
        <fullName evidence="11">Homeobox domain-containing protein</fullName>
    </submittedName>
</protein>
<evidence type="ECO:0000256" key="2">
    <source>
        <dbReference type="ARBA" id="ARBA00009661"/>
    </source>
</evidence>
<dbReference type="PANTHER" id="PTHR11850">
    <property type="entry name" value="HOMEOBOX PROTEIN TRANSCRIPTION FACTORS"/>
    <property type="match status" value="1"/>
</dbReference>
<name>A0A0N4VDS1_ENTVE</name>
<evidence type="ECO:0000256" key="5">
    <source>
        <dbReference type="ARBA" id="ARBA00023242"/>
    </source>
</evidence>
<evidence type="ECO:0000313" key="9">
    <source>
        <dbReference type="EMBL" id="VDD93497.1"/>
    </source>
</evidence>
<dbReference type="SMART" id="SM00389">
    <property type="entry name" value="HOX"/>
    <property type="match status" value="1"/>
</dbReference>
<keyword evidence="5 6" id="KW-0539">Nucleus</keyword>
<dbReference type="Pfam" id="PF16493">
    <property type="entry name" value="Meis_PKNOX_N"/>
    <property type="match status" value="1"/>
</dbReference>
<sequence length="337" mass="38280">MTEERGTRCLRIKRRDYMIDLNGSLSNQHISKLWFPKLLKMRLAERLEEKRSAVRSDDQELDELILNAIFTLRIHLIELSKVFDLCVDFKLKYMQSLKKKINQETMIGLSGDSDEDSAYQAGPLIFNEQRLFSDLQARNSTLAMLATANGMVTIPLGFFNASGLPSPQLCGPVVGPGSSSSSTFFLQREPKPKAKENSKHSNRCSGPGGDTRPQRISEDDERNELKRKLPPKAVDLLKTWFYQHAAHPYPTDNEKCELSTETGLHITQINNWFINARRRIISNKTPNASTQDSDEFNESEWNTAAVKKQRKDSGSGSCSYMVDSFFTESHRLPNVKD</sequence>
<dbReference type="PROSITE" id="PS50071">
    <property type="entry name" value="HOMEOBOX_2"/>
    <property type="match status" value="1"/>
</dbReference>
<evidence type="ECO:0000313" key="10">
    <source>
        <dbReference type="Proteomes" id="UP000274131"/>
    </source>
</evidence>
<reference evidence="11" key="1">
    <citation type="submission" date="2017-02" db="UniProtKB">
        <authorList>
            <consortium name="WormBaseParasite"/>
        </authorList>
    </citation>
    <scope>IDENTIFICATION</scope>
</reference>
<dbReference type="Pfam" id="PF05920">
    <property type="entry name" value="Homeobox_KN"/>
    <property type="match status" value="1"/>
</dbReference>
<dbReference type="InterPro" id="IPR050224">
    <property type="entry name" value="TALE_homeobox"/>
</dbReference>
<dbReference type="STRING" id="51028.A0A0N4VDS1"/>
<feature type="compositionally biased region" description="Basic and acidic residues" evidence="7">
    <location>
        <begin position="188"/>
        <end position="199"/>
    </location>
</feature>
<dbReference type="InterPro" id="IPR032453">
    <property type="entry name" value="PKNOX/Meis_N"/>
</dbReference>
<dbReference type="OrthoDB" id="10056939at2759"/>
<feature type="compositionally biased region" description="Basic and acidic residues" evidence="7">
    <location>
        <begin position="212"/>
        <end position="227"/>
    </location>
</feature>
<comment type="subcellular location">
    <subcellularLocation>
        <location evidence="1 6">Nucleus</location>
    </subcellularLocation>
</comment>
<dbReference type="SUPFAM" id="SSF46689">
    <property type="entry name" value="Homeodomain-like"/>
    <property type="match status" value="1"/>
</dbReference>
<dbReference type="CDD" id="cd00086">
    <property type="entry name" value="homeodomain"/>
    <property type="match status" value="1"/>
</dbReference>
<organism evidence="11">
    <name type="scientific">Enterobius vermicularis</name>
    <name type="common">Human pinworm</name>
    <dbReference type="NCBI Taxonomy" id="51028"/>
    <lineage>
        <taxon>Eukaryota</taxon>
        <taxon>Metazoa</taxon>
        <taxon>Ecdysozoa</taxon>
        <taxon>Nematoda</taxon>
        <taxon>Chromadorea</taxon>
        <taxon>Rhabditida</taxon>
        <taxon>Spirurina</taxon>
        <taxon>Oxyuridomorpha</taxon>
        <taxon>Oxyuroidea</taxon>
        <taxon>Oxyuridae</taxon>
        <taxon>Enterobius</taxon>
    </lineage>
</organism>
<dbReference type="EMBL" id="UXUI01009335">
    <property type="protein sequence ID" value="VDD93497.1"/>
    <property type="molecule type" value="Genomic_DNA"/>
</dbReference>
<evidence type="ECO:0000256" key="6">
    <source>
        <dbReference type="PROSITE-ProRule" id="PRU00108"/>
    </source>
</evidence>
<dbReference type="Proteomes" id="UP000274131">
    <property type="component" value="Unassembled WGS sequence"/>
</dbReference>
<accession>A0A0N4VDS1</accession>
<feature type="region of interest" description="Disordered" evidence="7">
    <location>
        <begin position="181"/>
        <end position="229"/>
    </location>
</feature>
<dbReference type="InterPro" id="IPR001356">
    <property type="entry name" value="HD"/>
</dbReference>
<evidence type="ECO:0000256" key="7">
    <source>
        <dbReference type="SAM" id="MobiDB-lite"/>
    </source>
</evidence>
<feature type="region of interest" description="Disordered" evidence="7">
    <location>
        <begin position="285"/>
        <end position="317"/>
    </location>
</feature>
<dbReference type="GO" id="GO:0000987">
    <property type="term" value="F:cis-regulatory region sequence-specific DNA binding"/>
    <property type="evidence" value="ECO:0007669"/>
    <property type="project" value="UniProtKB-ARBA"/>
</dbReference>
<evidence type="ECO:0000256" key="1">
    <source>
        <dbReference type="ARBA" id="ARBA00004123"/>
    </source>
</evidence>
<dbReference type="Gene3D" id="1.10.10.60">
    <property type="entry name" value="Homeodomain-like"/>
    <property type="match status" value="1"/>
</dbReference>
<evidence type="ECO:0000256" key="3">
    <source>
        <dbReference type="ARBA" id="ARBA00023125"/>
    </source>
</evidence>
<dbReference type="InterPro" id="IPR008422">
    <property type="entry name" value="KN_HD"/>
</dbReference>
<keyword evidence="10" id="KW-1185">Reference proteome</keyword>
<evidence type="ECO:0000313" key="11">
    <source>
        <dbReference type="WBParaSite" id="EVEC_0000876401-mRNA-1"/>
    </source>
</evidence>
<dbReference type="GO" id="GO:0005634">
    <property type="term" value="C:nucleus"/>
    <property type="evidence" value="ECO:0007669"/>
    <property type="project" value="UniProtKB-SubCell"/>
</dbReference>
<dbReference type="GO" id="GO:0006355">
    <property type="term" value="P:regulation of DNA-templated transcription"/>
    <property type="evidence" value="ECO:0007669"/>
    <property type="project" value="InterPro"/>
</dbReference>